<dbReference type="InterPro" id="IPR029044">
    <property type="entry name" value="Nucleotide-diphossugar_trans"/>
</dbReference>
<accession>A0A3P5WZP1</accession>
<dbReference type="AlphaFoldDB" id="A0A3P5WZP1"/>
<protein>
    <submittedName>
        <fullName evidence="3">Molybdopterin-guanine dinucleotide biosynthesis protein MobA</fullName>
    </submittedName>
</protein>
<dbReference type="PANTHER" id="PTHR19136">
    <property type="entry name" value="MOLYBDENUM COFACTOR GUANYLYLTRANSFERASE"/>
    <property type="match status" value="1"/>
</dbReference>
<dbReference type="RefSeq" id="WP_238989052.1">
    <property type="nucleotide sequence ID" value="NZ_CBCRYA010000003.1"/>
</dbReference>
<dbReference type="GO" id="GO:0016779">
    <property type="term" value="F:nucleotidyltransferase activity"/>
    <property type="evidence" value="ECO:0007669"/>
    <property type="project" value="TreeGrafter"/>
</dbReference>
<name>A0A3P5WZP1_9MICC</name>
<reference evidence="3 4" key="1">
    <citation type="submission" date="2018-11" db="EMBL/GenBank/DDBJ databases">
        <authorList>
            <person name="Criscuolo A."/>
        </authorList>
    </citation>
    <scope>NUCLEOTIDE SEQUENCE [LARGE SCALE GENOMIC DNA]</scope>
    <source>
        <strain evidence="3">AT11b</strain>
    </source>
</reference>
<organism evidence="3 4">
    <name type="scientific">Arthrobacter ulcerisalmonis</name>
    <dbReference type="NCBI Taxonomy" id="2483813"/>
    <lineage>
        <taxon>Bacteria</taxon>
        <taxon>Bacillati</taxon>
        <taxon>Actinomycetota</taxon>
        <taxon>Actinomycetes</taxon>
        <taxon>Micrococcales</taxon>
        <taxon>Micrococcaceae</taxon>
        <taxon>Arthrobacter</taxon>
    </lineage>
</organism>
<dbReference type="Proteomes" id="UP000280861">
    <property type="component" value="Unassembled WGS sequence"/>
</dbReference>
<sequence length="230" mass="22552">MPIAPLALDAVILAGGRSARLGGVSKATLVLAGTTLLGHAVQAAAGAGVRRIVVVGPTIGSLPADILTCREDPPFAGPAAAIACGLGALAAASPAEVACEPCHVLVLACDMPLAAGAVAILRAALPAAVAAGRRGVMASTSAGERQFLLGIYDTDELKSAARGLQAKGRLVDGSVRSLLANLDVQLVTVPSEYTADVDTWADAAAGGIAGAHGSEAGQECHGPNNPGGDT</sequence>
<evidence type="ECO:0000313" key="4">
    <source>
        <dbReference type="Proteomes" id="UP000280861"/>
    </source>
</evidence>
<keyword evidence="1" id="KW-0808">Transferase</keyword>
<dbReference type="EMBL" id="UXAU01000019">
    <property type="protein sequence ID" value="VDC23806.1"/>
    <property type="molecule type" value="Genomic_DNA"/>
</dbReference>
<proteinExistence type="predicted"/>
<feature type="domain" description="MobA-like NTP transferase" evidence="2">
    <location>
        <begin position="10"/>
        <end position="168"/>
    </location>
</feature>
<dbReference type="PANTHER" id="PTHR19136:SF81">
    <property type="entry name" value="MOLYBDENUM COFACTOR GUANYLYLTRANSFERASE"/>
    <property type="match status" value="1"/>
</dbReference>
<dbReference type="InterPro" id="IPR025877">
    <property type="entry name" value="MobA-like_NTP_Trfase"/>
</dbReference>
<evidence type="ECO:0000259" key="2">
    <source>
        <dbReference type="Pfam" id="PF12804"/>
    </source>
</evidence>
<dbReference type="Pfam" id="PF12804">
    <property type="entry name" value="NTP_transf_3"/>
    <property type="match status" value="1"/>
</dbReference>
<evidence type="ECO:0000256" key="1">
    <source>
        <dbReference type="ARBA" id="ARBA00022679"/>
    </source>
</evidence>
<dbReference type="SUPFAM" id="SSF53448">
    <property type="entry name" value="Nucleotide-diphospho-sugar transferases"/>
    <property type="match status" value="1"/>
</dbReference>
<evidence type="ECO:0000313" key="3">
    <source>
        <dbReference type="EMBL" id="VDC23806.1"/>
    </source>
</evidence>
<dbReference type="Gene3D" id="3.90.550.10">
    <property type="entry name" value="Spore Coat Polysaccharide Biosynthesis Protein SpsA, Chain A"/>
    <property type="match status" value="1"/>
</dbReference>
<keyword evidence="4" id="KW-1185">Reference proteome</keyword>
<gene>
    <name evidence="3" type="ORF">PSET11_01247</name>
</gene>